<dbReference type="Proteomes" id="UP001437256">
    <property type="component" value="Unassembled WGS sequence"/>
</dbReference>
<sequence>MQGASRAVTQANVTIAVDDGSFVQLEDQEEAGVPSTGKKQRNGHSQRHQLRGRSHSQSQHERRLSVLKSIQQLHSHSKHVFEARCSSTVATGTTAQQLSDEVEMEAPPPPSASPKQTSLDDHKALVEPSSPQSLSPPKSPKRSSTPPPPDTGLRFLAPNKDKEYTTQAVLSFLKSLDDTSIVPDVLDFNRALKALYETRASGEPLTLILQTYNALLSKDLNPDVHTYLTMIRAFIDRHGELARAVAKWQVEARWVTPTTEQVEQTFVRIEQELQSTLPNALSLFRAMLEKDPSAEAVPQFLFKNLLRICASHGNFKGAIAVWEVVETVQAEQTPLMYAHLIQALGKGGEMNACKDAFDDFMERFPAESLSTTDLKRHAILVHNSLIEAYFRCGRADMAVDMLDTMLTSESSQPGISTMTTLISGFCTGEGPVDFPTKVTASAESPASLSSSPPSPVARGQPDLPTALSWFNRLLEQPYSPKGTHALEPLSSFPTRPDSLGWTTMLEALAREAENETSVMTATNYRQLGDLGEGRDALQTLTSLVSRLTQAEMEDNVRVGPLQKYIIARASLDRAEGLAKISSSHDGASEQEEIKAMALSCLDSLSTLYPTTSDRSLTRGGMSDATGRQLDILLSLGESDRALVLVSSLSDAISRFRESIRTLDASLPQDGTAPSNSTLVEIRTLNEDLEKCKRRFFGILQPFVYRLHGLQCTLPQALTLHRAVERAGLPIFVGLGAGLLNTYGRERRQASEITSVPSITSLKPEDWITLIDFATEQELGTEDADFGGLLSLLNDAKLATAGQEWATEWPVSVKGRLVNAIANGRTTDEIRRVVQNYLPEVGGLKDYIAQAMETTLESAESSVGSEQASTAPTSPLVSFEVPATEVQEHDNIPDSIYIDLKLTKTLNEFLSKRVLTNANTRPFTNELFALLKRNVTQLRRVPSPATLSQLAAAFGRAGELDRIYYVYHVGQKMLQTMEGNKKMQSESWFIIEDGMVIALCQAGQPEKAHVHRSRMLEMGGAPSADAYGGLVLHVKDTTDDTSNAMELYQEAIRHGVEPNVYLYNNIISKLAKARKADKALELFEQMKASRFSPTPITYGAVIGACARVGDVASAEILFQEMSTQVSFRPRVPPFNTMMQLYTTTKPDRERSLWYFEEMQRRGVTPTEYTYKLLMDTYVLEPIDVPALQATFAALVENPKLRVQSTHYATLINAYGCVLKDLASAQSVFSSVPPSVLDALVFEALVNVLVAHRRMDLAPGYVELMNESGIHMTAYVVNGLIKGYSAVGDIERSREIFEGTIDPPVGVAGMHNHVGPHLNGNGEDIRPKVNNDVSPLEPVYREPSTWESIVRAELGAGHRDRALALVDRMKTRQYPEAVVNRVQGIMVDHSQVLI</sequence>
<dbReference type="PROSITE" id="PS51375">
    <property type="entry name" value="PPR"/>
    <property type="match status" value="3"/>
</dbReference>
<evidence type="ECO:0000256" key="1">
    <source>
        <dbReference type="ARBA" id="ARBA00022737"/>
    </source>
</evidence>
<feature type="region of interest" description="Disordered" evidence="3">
    <location>
        <begin position="436"/>
        <end position="462"/>
    </location>
</feature>
<dbReference type="Pfam" id="PF17177">
    <property type="entry name" value="PPR_long"/>
    <property type="match status" value="1"/>
</dbReference>
<feature type="repeat" description="PPR" evidence="2">
    <location>
        <begin position="1129"/>
        <end position="1164"/>
    </location>
</feature>
<feature type="repeat" description="PPR" evidence="2">
    <location>
        <begin position="1093"/>
        <end position="1123"/>
    </location>
</feature>
<evidence type="ECO:0000256" key="3">
    <source>
        <dbReference type="SAM" id="MobiDB-lite"/>
    </source>
</evidence>
<name>A0ABR2ZX99_9AGAR</name>
<feature type="compositionally biased region" description="Low complexity" evidence="3">
    <location>
        <begin position="440"/>
        <end position="451"/>
    </location>
</feature>
<accession>A0ABR2ZX99</accession>
<dbReference type="PANTHER" id="PTHR47934">
    <property type="entry name" value="PENTATRICOPEPTIDE REPEAT-CONTAINING PROTEIN PET309, MITOCHONDRIAL"/>
    <property type="match status" value="1"/>
</dbReference>
<dbReference type="InterPro" id="IPR033443">
    <property type="entry name" value="PROP1-like_PPR_dom"/>
</dbReference>
<dbReference type="Gene3D" id="1.25.40.10">
    <property type="entry name" value="Tetratricopeptide repeat domain"/>
    <property type="match status" value="4"/>
</dbReference>
<dbReference type="NCBIfam" id="TIGR00756">
    <property type="entry name" value="PPR"/>
    <property type="match status" value="2"/>
</dbReference>
<gene>
    <name evidence="5" type="ORF">AAF712_006846</name>
</gene>
<evidence type="ECO:0000259" key="4">
    <source>
        <dbReference type="Pfam" id="PF17177"/>
    </source>
</evidence>
<evidence type="ECO:0000313" key="5">
    <source>
        <dbReference type="EMBL" id="KAL0066221.1"/>
    </source>
</evidence>
<dbReference type="InterPro" id="IPR002885">
    <property type="entry name" value="PPR_rpt"/>
</dbReference>
<evidence type="ECO:0000313" key="6">
    <source>
        <dbReference type="Proteomes" id="UP001437256"/>
    </source>
</evidence>
<keyword evidence="6" id="KW-1185">Reference proteome</keyword>
<reference evidence="5 6" key="1">
    <citation type="submission" date="2024-05" db="EMBL/GenBank/DDBJ databases">
        <title>A draft genome resource for the thread blight pathogen Marasmius tenuissimus strain MS-2.</title>
        <authorList>
            <person name="Yulfo-Soto G.E."/>
            <person name="Baruah I.K."/>
            <person name="Amoako-Attah I."/>
            <person name="Bukari Y."/>
            <person name="Meinhardt L.W."/>
            <person name="Bailey B.A."/>
            <person name="Cohen S.P."/>
        </authorList>
    </citation>
    <scope>NUCLEOTIDE SEQUENCE [LARGE SCALE GENOMIC DNA]</scope>
    <source>
        <strain evidence="5 6">MS-2</strain>
    </source>
</reference>
<dbReference type="EMBL" id="JBBXMP010000038">
    <property type="protein sequence ID" value="KAL0066221.1"/>
    <property type="molecule type" value="Genomic_DNA"/>
</dbReference>
<proteinExistence type="predicted"/>
<evidence type="ECO:0000256" key="2">
    <source>
        <dbReference type="PROSITE-ProRule" id="PRU00708"/>
    </source>
</evidence>
<feature type="region of interest" description="Disordered" evidence="3">
    <location>
        <begin position="1"/>
        <end position="63"/>
    </location>
</feature>
<feature type="compositionally biased region" description="Basic residues" evidence="3">
    <location>
        <begin position="38"/>
        <end position="54"/>
    </location>
</feature>
<feature type="domain" description="PROP1-like PPR" evidence="4">
    <location>
        <begin position="1037"/>
        <end position="1173"/>
    </location>
</feature>
<dbReference type="InterPro" id="IPR011990">
    <property type="entry name" value="TPR-like_helical_dom_sf"/>
</dbReference>
<keyword evidence="1" id="KW-0677">Repeat</keyword>
<feature type="repeat" description="PPR" evidence="2">
    <location>
        <begin position="1058"/>
        <end position="1092"/>
    </location>
</feature>
<protein>
    <recommendedName>
        <fullName evidence="4">PROP1-like PPR domain-containing protein</fullName>
    </recommendedName>
</protein>
<comment type="caution">
    <text evidence="5">The sequence shown here is derived from an EMBL/GenBank/DDBJ whole genome shotgun (WGS) entry which is preliminary data.</text>
</comment>
<organism evidence="5 6">
    <name type="scientific">Marasmius tenuissimus</name>
    <dbReference type="NCBI Taxonomy" id="585030"/>
    <lineage>
        <taxon>Eukaryota</taxon>
        <taxon>Fungi</taxon>
        <taxon>Dikarya</taxon>
        <taxon>Basidiomycota</taxon>
        <taxon>Agaricomycotina</taxon>
        <taxon>Agaricomycetes</taxon>
        <taxon>Agaricomycetidae</taxon>
        <taxon>Agaricales</taxon>
        <taxon>Marasmiineae</taxon>
        <taxon>Marasmiaceae</taxon>
        <taxon>Marasmius</taxon>
    </lineage>
</organism>
<dbReference type="PANTHER" id="PTHR47934:SF6">
    <property type="entry name" value="MITOCHONDRIAL GROUP I INTRON SPLICING FACTOR CCM1-RELATED"/>
    <property type="match status" value="1"/>
</dbReference>
<dbReference type="Pfam" id="PF01535">
    <property type="entry name" value="PPR"/>
    <property type="match status" value="1"/>
</dbReference>
<dbReference type="InterPro" id="IPR051114">
    <property type="entry name" value="Mito_RNA_Proc_CCM1"/>
</dbReference>
<feature type="region of interest" description="Disordered" evidence="3">
    <location>
        <begin position="96"/>
        <end position="158"/>
    </location>
</feature>